<sequence>MGWALSLGTGRSISSGPLSDRDDSNYFSPSPLGMLNLRTRRRRYEFALLHLLTYVRVVSKRAPNARRDTQGATRAANSPIKNEEIVKHDK</sequence>
<keyword evidence="3" id="KW-1185">Reference proteome</keyword>
<feature type="compositionally biased region" description="Basic and acidic residues" evidence="1">
    <location>
        <begin position="81"/>
        <end position="90"/>
    </location>
</feature>
<evidence type="ECO:0000313" key="3">
    <source>
        <dbReference type="Proteomes" id="UP000318017"/>
    </source>
</evidence>
<evidence type="ECO:0000256" key="1">
    <source>
        <dbReference type="SAM" id="MobiDB-lite"/>
    </source>
</evidence>
<feature type="compositionally biased region" description="Polar residues" evidence="1">
    <location>
        <begin position="70"/>
        <end position="80"/>
    </location>
</feature>
<dbReference type="KEGG" id="ahel:Q31a_04790"/>
<evidence type="ECO:0000313" key="2">
    <source>
        <dbReference type="EMBL" id="QDV22196.1"/>
    </source>
</evidence>
<gene>
    <name evidence="2" type="ORF">Q31a_04790</name>
</gene>
<accession>A0A518G0T8</accession>
<dbReference type="AlphaFoldDB" id="A0A518G0T8"/>
<name>A0A518G0T8_9BACT</name>
<dbReference type="EMBL" id="CP036298">
    <property type="protein sequence ID" value="QDV22196.1"/>
    <property type="molecule type" value="Genomic_DNA"/>
</dbReference>
<proteinExistence type="predicted"/>
<feature type="region of interest" description="Disordered" evidence="1">
    <location>
        <begin position="62"/>
        <end position="90"/>
    </location>
</feature>
<reference evidence="2 3" key="1">
    <citation type="submission" date="2019-02" db="EMBL/GenBank/DDBJ databases">
        <title>Deep-cultivation of Planctomycetes and their phenomic and genomic characterization uncovers novel biology.</title>
        <authorList>
            <person name="Wiegand S."/>
            <person name="Jogler M."/>
            <person name="Boedeker C."/>
            <person name="Pinto D."/>
            <person name="Vollmers J."/>
            <person name="Rivas-Marin E."/>
            <person name="Kohn T."/>
            <person name="Peeters S.H."/>
            <person name="Heuer A."/>
            <person name="Rast P."/>
            <person name="Oberbeckmann S."/>
            <person name="Bunk B."/>
            <person name="Jeske O."/>
            <person name="Meyerdierks A."/>
            <person name="Storesund J.E."/>
            <person name="Kallscheuer N."/>
            <person name="Luecker S."/>
            <person name="Lage O.M."/>
            <person name="Pohl T."/>
            <person name="Merkel B.J."/>
            <person name="Hornburger P."/>
            <person name="Mueller R.-W."/>
            <person name="Bruemmer F."/>
            <person name="Labrenz M."/>
            <person name="Spormann A.M."/>
            <person name="Op den Camp H."/>
            <person name="Overmann J."/>
            <person name="Amann R."/>
            <person name="Jetten M.S.M."/>
            <person name="Mascher T."/>
            <person name="Medema M.H."/>
            <person name="Devos D.P."/>
            <person name="Kaster A.-K."/>
            <person name="Ovreas L."/>
            <person name="Rohde M."/>
            <person name="Galperin M.Y."/>
            <person name="Jogler C."/>
        </authorList>
    </citation>
    <scope>NUCLEOTIDE SEQUENCE [LARGE SCALE GENOMIC DNA]</scope>
    <source>
        <strain evidence="2 3">Q31a</strain>
    </source>
</reference>
<organism evidence="2 3">
    <name type="scientific">Aureliella helgolandensis</name>
    <dbReference type="NCBI Taxonomy" id="2527968"/>
    <lineage>
        <taxon>Bacteria</taxon>
        <taxon>Pseudomonadati</taxon>
        <taxon>Planctomycetota</taxon>
        <taxon>Planctomycetia</taxon>
        <taxon>Pirellulales</taxon>
        <taxon>Pirellulaceae</taxon>
        <taxon>Aureliella</taxon>
    </lineage>
</organism>
<protein>
    <submittedName>
        <fullName evidence="2">Uncharacterized protein</fullName>
    </submittedName>
</protein>
<feature type="region of interest" description="Disordered" evidence="1">
    <location>
        <begin position="1"/>
        <end position="32"/>
    </location>
</feature>
<dbReference type="Proteomes" id="UP000318017">
    <property type="component" value="Chromosome"/>
</dbReference>